<dbReference type="SMART" id="SM00487">
    <property type="entry name" value="DEXDc"/>
    <property type="match status" value="1"/>
</dbReference>
<dbReference type="InterPro" id="IPR014001">
    <property type="entry name" value="Helicase_ATP-bd"/>
</dbReference>
<dbReference type="InterPro" id="IPR001650">
    <property type="entry name" value="Helicase_C-like"/>
</dbReference>
<dbReference type="GO" id="GO:0000403">
    <property type="term" value="F:Y-form DNA binding"/>
    <property type="evidence" value="ECO:0007669"/>
    <property type="project" value="TreeGrafter"/>
</dbReference>
<evidence type="ECO:0000259" key="3">
    <source>
        <dbReference type="PROSITE" id="PS51192"/>
    </source>
</evidence>
<dbReference type="PANTHER" id="PTHR47396">
    <property type="entry name" value="TYPE I RESTRICTION ENZYME ECOKI R PROTEIN"/>
    <property type="match status" value="1"/>
</dbReference>
<evidence type="ECO:0000256" key="2">
    <source>
        <dbReference type="SAM" id="MobiDB-lite"/>
    </source>
</evidence>
<organism evidence="5 6">
    <name type="scientific">Teratosphaeria nubilosa</name>
    <dbReference type="NCBI Taxonomy" id="161662"/>
    <lineage>
        <taxon>Eukaryota</taxon>
        <taxon>Fungi</taxon>
        <taxon>Dikarya</taxon>
        <taxon>Ascomycota</taxon>
        <taxon>Pezizomycotina</taxon>
        <taxon>Dothideomycetes</taxon>
        <taxon>Dothideomycetidae</taxon>
        <taxon>Mycosphaerellales</taxon>
        <taxon>Teratosphaeriaceae</taxon>
        <taxon>Teratosphaeria</taxon>
    </lineage>
</organism>
<dbReference type="OrthoDB" id="16911at2759"/>
<proteinExistence type="predicted"/>
<feature type="region of interest" description="Disordered" evidence="2">
    <location>
        <begin position="690"/>
        <end position="712"/>
    </location>
</feature>
<dbReference type="AlphaFoldDB" id="A0A6G1LFV8"/>
<dbReference type="PROSITE" id="PS51192">
    <property type="entry name" value="HELICASE_ATP_BIND_1"/>
    <property type="match status" value="1"/>
</dbReference>
<keyword evidence="1" id="KW-0067">ATP-binding</keyword>
<dbReference type="SMART" id="SM00490">
    <property type="entry name" value="HELICc"/>
    <property type="match status" value="1"/>
</dbReference>
<dbReference type="InterPro" id="IPR006935">
    <property type="entry name" value="Helicase/UvrB_N"/>
</dbReference>
<feature type="domain" description="Helicase ATP-binding" evidence="3">
    <location>
        <begin position="124"/>
        <end position="287"/>
    </location>
</feature>
<accession>A0A6G1LFV8</accession>
<feature type="domain" description="Helicase C-terminal" evidence="4">
    <location>
        <begin position="341"/>
        <end position="498"/>
    </location>
</feature>
<dbReference type="InterPro" id="IPR050742">
    <property type="entry name" value="Helicase_Restrict-Modif_Enz"/>
</dbReference>
<evidence type="ECO:0000313" key="5">
    <source>
        <dbReference type="EMBL" id="KAF2771833.1"/>
    </source>
</evidence>
<protein>
    <submittedName>
        <fullName evidence="5">P-loop containing nucleoside triphosphate hydrolase protein</fullName>
    </submittedName>
</protein>
<keyword evidence="6" id="KW-1185">Reference proteome</keyword>
<dbReference type="GO" id="GO:0061749">
    <property type="term" value="F:forked DNA-dependent helicase activity"/>
    <property type="evidence" value="ECO:0007669"/>
    <property type="project" value="TreeGrafter"/>
</dbReference>
<sequence length="712" mass="79344">MNCAWAPGQNVRRLVLLPSGCRAAPWRELRTKAIQRGHPNSANNRRSLSYGLVAVGTSPLGSSQQNSKRPEKQITRDRYKVSPFSTCSVTVRSHLGTQDVEVELPAPKKTLRPYQEECIRSVLDYLEKGERRLALSLATGSGKTVIFSHLIDRVPLPVPGAHQTLVLAHKRELVTQGASHCSELYPHLTVEIEMGRSKASGLADITVASVPSLKEPRLFKYDPSKFKLILADEAHHAVAPSWLTIFEHFGLSGIDQRGHVALVGVSATLERTDGLSLGKVFDHIVYHKDYLDMIKDDWLADMTFTTVKSGVDLSKVKAARGDYQTGSLSRAVNNDETNNIVVGSWMAKATNRRSTLVFCVDVAHVAELAKTFRRRGVDARSVVGDTPSAERDELLRSFKNREYPVLLNCNVFTEGTDIPNIDCVLLARPTRSRNLLVQMIGRGLRKHEGKQNCHVIDMVSATDDGIATTPTLFGLDPDEIVDNAKPDDLWELKTNRSTQPSGPPHLSGDIVMTDYDSVQDLIQDTSGEQHIRQFSPHAWVQVGHQQFCLSGRNGDLLNIKEVDSKRFEVIFMERLPADAKSKSPYMRPRCIAVNTSFNTCVRSADTFAKSKMDFAFISKRASWRNKPATEKQIQFLNGMLKNKSDTAAELASYTMGRISDMILKLKQGAKGRFSRNMFEKLKTERLQAEKAVQQRRRESQVKVGPIVDGVSD</sequence>
<dbReference type="GO" id="GO:0032042">
    <property type="term" value="P:mitochondrial DNA metabolic process"/>
    <property type="evidence" value="ECO:0007669"/>
    <property type="project" value="TreeGrafter"/>
</dbReference>
<dbReference type="Pfam" id="PF04851">
    <property type="entry name" value="ResIII"/>
    <property type="match status" value="1"/>
</dbReference>
<evidence type="ECO:0000256" key="1">
    <source>
        <dbReference type="ARBA" id="ARBA00022806"/>
    </source>
</evidence>
<dbReference type="CDD" id="cd18032">
    <property type="entry name" value="DEXHc_RE_I_III_res"/>
    <property type="match status" value="1"/>
</dbReference>
<gene>
    <name evidence="5" type="ORF">EJ03DRAFT_267865</name>
</gene>
<dbReference type="GO" id="GO:0036121">
    <property type="term" value="F:double-stranded DNA helicase activity"/>
    <property type="evidence" value="ECO:0007669"/>
    <property type="project" value="TreeGrafter"/>
</dbReference>
<evidence type="ECO:0000259" key="4">
    <source>
        <dbReference type="PROSITE" id="PS51194"/>
    </source>
</evidence>
<dbReference type="PANTHER" id="PTHR47396:SF1">
    <property type="entry name" value="ATP-DEPENDENT HELICASE IRC3-RELATED"/>
    <property type="match status" value="1"/>
</dbReference>
<dbReference type="Pfam" id="PF00271">
    <property type="entry name" value="Helicase_C"/>
    <property type="match status" value="1"/>
</dbReference>
<dbReference type="GO" id="GO:0070125">
    <property type="term" value="P:mitochondrial translational elongation"/>
    <property type="evidence" value="ECO:0007669"/>
    <property type="project" value="TreeGrafter"/>
</dbReference>
<keyword evidence="1" id="KW-0347">Helicase</keyword>
<dbReference type="CDD" id="cd18799">
    <property type="entry name" value="SF2_C_EcoAI-like"/>
    <property type="match status" value="1"/>
</dbReference>
<dbReference type="GO" id="GO:0016787">
    <property type="term" value="F:hydrolase activity"/>
    <property type="evidence" value="ECO:0007669"/>
    <property type="project" value="UniProtKB-KW"/>
</dbReference>
<dbReference type="PROSITE" id="PS51194">
    <property type="entry name" value="HELICASE_CTER"/>
    <property type="match status" value="1"/>
</dbReference>
<dbReference type="GO" id="GO:0005759">
    <property type="term" value="C:mitochondrial matrix"/>
    <property type="evidence" value="ECO:0007669"/>
    <property type="project" value="TreeGrafter"/>
</dbReference>
<dbReference type="EMBL" id="ML995817">
    <property type="protein sequence ID" value="KAF2771833.1"/>
    <property type="molecule type" value="Genomic_DNA"/>
</dbReference>
<keyword evidence="5" id="KW-0378">Hydrolase</keyword>
<reference evidence="5" key="1">
    <citation type="journal article" date="2020" name="Stud. Mycol.">
        <title>101 Dothideomycetes genomes: a test case for predicting lifestyles and emergence of pathogens.</title>
        <authorList>
            <person name="Haridas S."/>
            <person name="Albert R."/>
            <person name="Binder M."/>
            <person name="Bloem J."/>
            <person name="Labutti K."/>
            <person name="Salamov A."/>
            <person name="Andreopoulos B."/>
            <person name="Baker S."/>
            <person name="Barry K."/>
            <person name="Bills G."/>
            <person name="Bluhm B."/>
            <person name="Cannon C."/>
            <person name="Castanera R."/>
            <person name="Culley D."/>
            <person name="Daum C."/>
            <person name="Ezra D."/>
            <person name="Gonzalez J."/>
            <person name="Henrissat B."/>
            <person name="Kuo A."/>
            <person name="Liang C."/>
            <person name="Lipzen A."/>
            <person name="Lutzoni F."/>
            <person name="Magnuson J."/>
            <person name="Mondo S."/>
            <person name="Nolan M."/>
            <person name="Ohm R."/>
            <person name="Pangilinan J."/>
            <person name="Park H.-J."/>
            <person name="Ramirez L."/>
            <person name="Alfaro M."/>
            <person name="Sun H."/>
            <person name="Tritt A."/>
            <person name="Yoshinaga Y."/>
            <person name="Zwiers L.-H."/>
            <person name="Turgeon B."/>
            <person name="Goodwin S."/>
            <person name="Spatafora J."/>
            <person name="Crous P."/>
            <person name="Grigoriev I."/>
        </authorList>
    </citation>
    <scope>NUCLEOTIDE SEQUENCE</scope>
    <source>
        <strain evidence="5">CBS 116005</strain>
    </source>
</reference>
<dbReference type="Gene3D" id="3.40.50.300">
    <property type="entry name" value="P-loop containing nucleotide triphosphate hydrolases"/>
    <property type="match status" value="2"/>
</dbReference>
<dbReference type="InterPro" id="IPR027417">
    <property type="entry name" value="P-loop_NTPase"/>
</dbReference>
<dbReference type="GO" id="GO:0005524">
    <property type="term" value="F:ATP binding"/>
    <property type="evidence" value="ECO:0007669"/>
    <property type="project" value="InterPro"/>
</dbReference>
<dbReference type="SUPFAM" id="SSF52540">
    <property type="entry name" value="P-loop containing nucleoside triphosphate hydrolases"/>
    <property type="match status" value="1"/>
</dbReference>
<keyword evidence="1" id="KW-0547">Nucleotide-binding</keyword>
<dbReference type="Proteomes" id="UP000799436">
    <property type="component" value="Unassembled WGS sequence"/>
</dbReference>
<name>A0A6G1LFV8_9PEZI</name>
<evidence type="ECO:0000313" key="6">
    <source>
        <dbReference type="Proteomes" id="UP000799436"/>
    </source>
</evidence>